<accession>F8BVW7</accession>
<dbReference type="AlphaFoldDB" id="F8BVW7"/>
<evidence type="ECO:0000313" key="2">
    <source>
        <dbReference type="EMBL" id="AEI05978.1"/>
    </source>
</evidence>
<reference evidence="2 3" key="1">
    <citation type="journal article" date="2011" name="J. Bacteriol.">
        <title>Complete genome sequences of the chemolithoautotrophic Oligotropha carboxidovorans strains OM4 and OM5.</title>
        <authorList>
            <person name="Volland S."/>
            <person name="Rachinger M."/>
            <person name="Strittmatter A."/>
            <person name="Daniel R."/>
            <person name="Gottschalk G."/>
            <person name="Meyer O."/>
        </authorList>
    </citation>
    <scope>NUCLEOTIDE SEQUENCE [LARGE SCALE GENOMIC DNA]</scope>
    <source>
        <strain evidence="3">ATCC 49405 / DSM 1227 / KCTC 32145 / OM5</strain>
    </source>
</reference>
<feature type="compositionally biased region" description="Polar residues" evidence="1">
    <location>
        <begin position="111"/>
        <end position="123"/>
    </location>
</feature>
<gene>
    <name evidence="2" type="ordered locus">OCA5_c12620</name>
</gene>
<dbReference type="RefSeq" id="WP_013912962.1">
    <property type="nucleotide sequence ID" value="NC_011386.1"/>
</dbReference>
<proteinExistence type="predicted"/>
<name>F8BVW7_AFIC5</name>
<organism evidence="2 3">
    <name type="scientific">Afipia carboxidovorans (strain ATCC 49405 / DSM 1227 / KCTC 32145 / OM5)</name>
    <name type="common">Oligotropha carboxidovorans</name>
    <dbReference type="NCBI Taxonomy" id="504832"/>
    <lineage>
        <taxon>Bacteria</taxon>
        <taxon>Pseudomonadati</taxon>
        <taxon>Pseudomonadota</taxon>
        <taxon>Alphaproteobacteria</taxon>
        <taxon>Hyphomicrobiales</taxon>
        <taxon>Nitrobacteraceae</taxon>
        <taxon>Afipia</taxon>
    </lineage>
</organism>
<evidence type="ECO:0000256" key="1">
    <source>
        <dbReference type="SAM" id="MobiDB-lite"/>
    </source>
</evidence>
<dbReference type="HOGENOM" id="CLU_2012949_0_0_5"/>
<dbReference type="EMBL" id="CP002826">
    <property type="protein sequence ID" value="AEI05978.1"/>
    <property type="molecule type" value="Genomic_DNA"/>
</dbReference>
<dbReference type="Proteomes" id="UP000007730">
    <property type="component" value="Chromosome"/>
</dbReference>
<sequence>MTATIFNFLAKRNDASDHILPQSAFPNNQTLGSLVEGLNALMQELEHFYLEMEHVLSEGAISIEDQSSLRHSQISVVTDIQTANRTLCSLLQELAPANTARISDPAETALPPSTSIPSQTFPS</sequence>
<feature type="region of interest" description="Disordered" evidence="1">
    <location>
        <begin position="101"/>
        <end position="123"/>
    </location>
</feature>
<dbReference type="KEGG" id="ocg:OCA5_c12620"/>
<evidence type="ECO:0000313" key="3">
    <source>
        <dbReference type="Proteomes" id="UP000007730"/>
    </source>
</evidence>
<protein>
    <submittedName>
        <fullName evidence="2">Uncharacterized protein</fullName>
    </submittedName>
</protein>
<keyword evidence="3" id="KW-1185">Reference proteome</keyword>